<feature type="region of interest" description="Disordered" evidence="1">
    <location>
        <begin position="1"/>
        <end position="34"/>
    </location>
</feature>
<evidence type="ECO:0000313" key="2">
    <source>
        <dbReference type="EMBL" id="VVG70742.1"/>
    </source>
</evidence>
<proteinExistence type="predicted"/>
<sequence length="34" mass="3682">MGTFVGRQLRDSVTHTTSRAAHGKIFGRPPEALS</sequence>
<accession>A0A5E5P2D3</accession>
<protein>
    <submittedName>
        <fullName evidence="2">Uncharacterized protein</fullName>
    </submittedName>
</protein>
<gene>
    <name evidence="2" type="ORF">PAP18089_01706</name>
</gene>
<organism evidence="2 3">
    <name type="scientific">Pandoraea apista</name>
    <dbReference type="NCBI Taxonomy" id="93218"/>
    <lineage>
        <taxon>Bacteria</taxon>
        <taxon>Pseudomonadati</taxon>
        <taxon>Pseudomonadota</taxon>
        <taxon>Betaproteobacteria</taxon>
        <taxon>Burkholderiales</taxon>
        <taxon>Burkholderiaceae</taxon>
        <taxon>Pandoraea</taxon>
    </lineage>
</organism>
<dbReference type="AlphaFoldDB" id="A0A5E5P2D3"/>
<reference evidence="2 3" key="1">
    <citation type="submission" date="2019-08" db="EMBL/GenBank/DDBJ databases">
        <authorList>
            <person name="Peeters C."/>
        </authorList>
    </citation>
    <scope>NUCLEOTIDE SEQUENCE [LARGE SCALE GENOMIC DNA]</scope>
    <source>
        <strain evidence="2 3">LMG 18089</strain>
    </source>
</reference>
<dbReference type="EMBL" id="CABPSX010000002">
    <property type="protein sequence ID" value="VVG70742.1"/>
    <property type="molecule type" value="Genomic_DNA"/>
</dbReference>
<evidence type="ECO:0000313" key="3">
    <source>
        <dbReference type="Proteomes" id="UP000364291"/>
    </source>
</evidence>
<dbReference type="Proteomes" id="UP000364291">
    <property type="component" value="Unassembled WGS sequence"/>
</dbReference>
<name>A0A5E5P2D3_9BURK</name>
<evidence type="ECO:0000256" key="1">
    <source>
        <dbReference type="SAM" id="MobiDB-lite"/>
    </source>
</evidence>